<dbReference type="OrthoDB" id="2417874at2759"/>
<evidence type="ECO:0000259" key="1">
    <source>
        <dbReference type="PROSITE" id="PS50878"/>
    </source>
</evidence>
<reference evidence="2" key="1">
    <citation type="submission" date="2013-08" db="EMBL/GenBank/DDBJ databases">
        <title>Gene expansion shapes genome architecture in the human pathogen Lichtheimia corymbifera: an evolutionary genomics analysis in the ancient terrestrial Mucorales (Mucoromycotina).</title>
        <authorList>
            <person name="Schwartze V.U."/>
            <person name="Winter S."/>
            <person name="Shelest E."/>
            <person name="Marcet-Houben M."/>
            <person name="Horn F."/>
            <person name="Wehner S."/>
            <person name="Hoffmann K."/>
            <person name="Riege K."/>
            <person name="Sammeth M."/>
            <person name="Nowrousian M."/>
            <person name="Valiante V."/>
            <person name="Linde J."/>
            <person name="Jacobsen I.D."/>
            <person name="Marz M."/>
            <person name="Brakhage A.A."/>
            <person name="Gabaldon T."/>
            <person name="Bocker S."/>
            <person name="Voigt K."/>
        </authorList>
    </citation>
    <scope>NUCLEOTIDE SEQUENCE [LARGE SCALE GENOMIC DNA]</scope>
    <source>
        <strain evidence="2">FSU 9682</strain>
    </source>
</reference>
<dbReference type="EMBL" id="CBTN010000026">
    <property type="protein sequence ID" value="CDH54866.1"/>
    <property type="molecule type" value="Genomic_DNA"/>
</dbReference>
<evidence type="ECO:0000313" key="2">
    <source>
        <dbReference type="EMBL" id="CDH54866.1"/>
    </source>
</evidence>
<evidence type="ECO:0000313" key="3">
    <source>
        <dbReference type="Proteomes" id="UP000027586"/>
    </source>
</evidence>
<dbReference type="InterPro" id="IPR000477">
    <property type="entry name" value="RT_dom"/>
</dbReference>
<dbReference type="PANTHER" id="PTHR33116">
    <property type="entry name" value="REVERSE TRANSCRIPTASE ZINC-BINDING DOMAIN-CONTAINING PROTEIN-RELATED-RELATED"/>
    <property type="match status" value="1"/>
</dbReference>
<dbReference type="Proteomes" id="UP000027586">
    <property type="component" value="Unassembled WGS sequence"/>
</dbReference>
<dbReference type="AlphaFoldDB" id="A0A068S0T8"/>
<name>A0A068S0T8_9FUNG</name>
<dbReference type="VEuPathDB" id="FungiDB:LCOR_06079.1"/>
<sequence>MRQRIPPTPPPIKLLNYADDLEVFLSHPREWDILMDLLQCYGAASNAKVNLNKTILMSLSGKHYLEWEQLADTFGAQWHDAHSSEAVRYLGYPLYHNEDQLSLFMASVKIKVLRHANILKERRLSLRGASTVVNSILLSRLWHVLRVTPVSEQWLKEMKSIVLSFLTPFWPKPSWDTLCLPRKYGGVGIVNVMDQSQALHFVYLPTTSL</sequence>
<dbReference type="PROSITE" id="PS50878">
    <property type="entry name" value="RT_POL"/>
    <property type="match status" value="1"/>
</dbReference>
<feature type="domain" description="Reverse transcriptase" evidence="1">
    <location>
        <begin position="1"/>
        <end position="94"/>
    </location>
</feature>
<dbReference type="PANTHER" id="PTHR33116:SF78">
    <property type="entry name" value="OS12G0587133 PROTEIN"/>
    <property type="match status" value="1"/>
</dbReference>
<accession>A0A068S0T8</accession>
<comment type="caution">
    <text evidence="2">The sequence shown here is derived from an EMBL/GenBank/DDBJ whole genome shotgun (WGS) entry which is preliminary data.</text>
</comment>
<proteinExistence type="predicted"/>
<gene>
    <name evidence="2" type="ORF">LCOR_06079.1</name>
</gene>
<protein>
    <recommendedName>
        <fullName evidence="1">Reverse transcriptase domain-containing protein</fullName>
    </recommendedName>
</protein>
<organism evidence="2 3">
    <name type="scientific">Lichtheimia corymbifera JMRC:FSU:9682</name>
    <dbReference type="NCBI Taxonomy" id="1263082"/>
    <lineage>
        <taxon>Eukaryota</taxon>
        <taxon>Fungi</taxon>
        <taxon>Fungi incertae sedis</taxon>
        <taxon>Mucoromycota</taxon>
        <taxon>Mucoromycotina</taxon>
        <taxon>Mucoromycetes</taxon>
        <taxon>Mucorales</taxon>
        <taxon>Lichtheimiaceae</taxon>
        <taxon>Lichtheimia</taxon>
    </lineage>
</organism>
<keyword evidence="3" id="KW-1185">Reference proteome</keyword>